<evidence type="ECO:0000256" key="4">
    <source>
        <dbReference type="PIRSR" id="PIRSR610972-3"/>
    </source>
</evidence>
<gene>
    <name evidence="6" type="ORF">EV215_1778</name>
</gene>
<evidence type="ECO:0000256" key="5">
    <source>
        <dbReference type="PIRSR" id="PIRSR610972-4"/>
    </source>
</evidence>
<dbReference type="GO" id="GO:0008801">
    <property type="term" value="F:beta-phosphoglucomutase activity"/>
    <property type="evidence" value="ECO:0007669"/>
    <property type="project" value="InterPro"/>
</dbReference>
<keyword evidence="4" id="KW-0460">Magnesium</keyword>
<feature type="binding site" evidence="3">
    <location>
        <position position="26"/>
    </location>
    <ligand>
        <name>substrate</name>
    </ligand>
</feature>
<feature type="binding site" evidence="3">
    <location>
        <position position="53"/>
    </location>
    <ligand>
        <name>substrate</name>
    </ligand>
</feature>
<dbReference type="NCBIfam" id="TIGR02009">
    <property type="entry name" value="PGMB-YQAB-SF"/>
    <property type="match status" value="1"/>
</dbReference>
<dbReference type="InterPro" id="IPR023214">
    <property type="entry name" value="HAD_sf"/>
</dbReference>
<name>A0AA46I532_9FUSO</name>
<keyword evidence="7" id="KW-1185">Reference proteome</keyword>
<dbReference type="SFLD" id="SFLDG01129">
    <property type="entry name" value="C1.5:_HAD__Beta-PGM__Phosphata"/>
    <property type="match status" value="1"/>
</dbReference>
<feature type="binding site" evidence="3">
    <location>
        <position position="147"/>
    </location>
    <ligand>
        <name>substrate</name>
    </ligand>
</feature>
<feature type="binding site" evidence="4">
    <location>
        <position position="172"/>
    </location>
    <ligand>
        <name>Mg(2+)</name>
        <dbReference type="ChEBI" id="CHEBI:18420"/>
    </ligand>
</feature>
<dbReference type="Proteomes" id="UP000294678">
    <property type="component" value="Unassembled WGS sequence"/>
</dbReference>
<feature type="site" description="Important for catalytic activity and assists the phosphoryl transfer reaction to Asp8 by balancing charge and orienting the reacting groups" evidence="5">
    <location>
        <position position="116"/>
    </location>
</feature>
<feature type="binding site" evidence="3">
    <location>
        <position position="78"/>
    </location>
    <ligand>
        <name>substrate</name>
    </ligand>
</feature>
<feature type="site" description="Important for catalytic activity and assists the phosphoryl transfer reaction to Asp8 by balancing charge and orienting the reacting groups" evidence="5">
    <location>
        <position position="147"/>
    </location>
</feature>
<feature type="binding site" evidence="4">
    <location>
        <position position="10"/>
    </location>
    <ligand>
        <name>Mg(2+)</name>
        <dbReference type="ChEBI" id="CHEBI:18420"/>
    </ligand>
</feature>
<dbReference type="NCBIfam" id="TIGR01509">
    <property type="entry name" value="HAD-SF-IA-v3"/>
    <property type="match status" value="1"/>
</dbReference>
<feature type="binding site" evidence="3">
    <location>
        <begin position="116"/>
        <end position="120"/>
    </location>
    <ligand>
        <name>substrate</name>
    </ligand>
</feature>
<dbReference type="PANTHER" id="PTHR18901">
    <property type="entry name" value="2-DEOXYGLUCOSE-6-PHOSPHATE PHOSPHATASE 2"/>
    <property type="match status" value="1"/>
</dbReference>
<feature type="active site" description="Proton donor/acceptor" evidence="2">
    <location>
        <position position="10"/>
    </location>
</feature>
<evidence type="ECO:0000313" key="6">
    <source>
        <dbReference type="EMBL" id="TDT68057.1"/>
    </source>
</evidence>
<dbReference type="NCBIfam" id="TIGR01549">
    <property type="entry name" value="HAD-SF-IA-v1"/>
    <property type="match status" value="1"/>
</dbReference>
<dbReference type="Pfam" id="PF00702">
    <property type="entry name" value="Hydrolase"/>
    <property type="match status" value="1"/>
</dbReference>
<dbReference type="GO" id="GO:0005975">
    <property type="term" value="P:carbohydrate metabolic process"/>
    <property type="evidence" value="ECO:0007669"/>
    <property type="project" value="InterPro"/>
</dbReference>
<dbReference type="InterPro" id="IPR006439">
    <property type="entry name" value="HAD-SF_hydro_IA"/>
</dbReference>
<dbReference type="Gene3D" id="1.10.150.240">
    <property type="entry name" value="Putative phosphatase, domain 2"/>
    <property type="match status" value="1"/>
</dbReference>
<feature type="binding site" evidence="3">
    <location>
        <begin position="45"/>
        <end position="50"/>
    </location>
    <ligand>
        <name>substrate</name>
    </ligand>
</feature>
<feature type="binding site" evidence="4">
    <location>
        <position position="12"/>
    </location>
    <ligand>
        <name>Mg(2+)</name>
        <dbReference type="ChEBI" id="CHEBI:18420"/>
    </ligand>
</feature>
<reference evidence="6 7" key="1">
    <citation type="submission" date="2019-03" db="EMBL/GenBank/DDBJ databases">
        <title>Genomic Encyclopedia of Type Strains, Phase IV (KMG-IV): sequencing the most valuable type-strain genomes for metagenomic binning, comparative biology and taxonomic classification.</title>
        <authorList>
            <person name="Goeker M."/>
        </authorList>
    </citation>
    <scope>NUCLEOTIDE SEQUENCE [LARGE SCALE GENOMIC DNA]</scope>
    <source>
        <strain evidence="6 7">DSM 100055</strain>
    </source>
</reference>
<sequence length="216" mass="24423">MRDIELFIFDLDGVITDTAEYHYLAWKELCDDKGLLFNREVNEKLRGVSRLDSIKIIMEYNKKDDVSEIELIEWATEKNERYKQLIQKVTPNDLIEGITEIFNRLKNKNIKIALGSASKNAKAVIKNLGIEEIFDFIGDGYSVDKSKPAPDLFLYVAKNLNISPGKCVVVEDALAGIEAAKSAGMLGVAIGKKEDFKKADFVYNKIKDINLDEILK</sequence>
<comment type="similarity">
    <text evidence="1">Belongs to the HAD-like hydrolase superfamily. CbbY/CbbZ/Gph/YieH family.</text>
</comment>
<dbReference type="SUPFAM" id="SSF56784">
    <property type="entry name" value="HAD-like"/>
    <property type="match status" value="1"/>
</dbReference>
<feature type="active site" description="Proton donor/acceptor" evidence="2">
    <location>
        <position position="12"/>
    </location>
</feature>
<evidence type="ECO:0000313" key="7">
    <source>
        <dbReference type="Proteomes" id="UP000294678"/>
    </source>
</evidence>
<feature type="binding site" evidence="3">
    <location>
        <begin position="10"/>
        <end position="12"/>
    </location>
    <ligand>
        <name>substrate</name>
    </ligand>
</feature>
<dbReference type="InterPro" id="IPR010972">
    <property type="entry name" value="Beta-PGM"/>
</dbReference>
<feature type="binding site" evidence="4">
    <location>
        <position position="171"/>
    </location>
    <ligand>
        <name>Mg(2+)</name>
        <dbReference type="ChEBI" id="CHEBI:18420"/>
    </ligand>
</feature>
<dbReference type="Gene3D" id="3.40.50.1000">
    <property type="entry name" value="HAD superfamily/HAD-like"/>
    <property type="match status" value="1"/>
</dbReference>
<dbReference type="InterPro" id="IPR036412">
    <property type="entry name" value="HAD-like_sf"/>
</dbReference>
<dbReference type="EMBL" id="SOBG01000008">
    <property type="protein sequence ID" value="TDT68057.1"/>
    <property type="molecule type" value="Genomic_DNA"/>
</dbReference>
<dbReference type="AlphaFoldDB" id="A0AA46I532"/>
<dbReference type="PANTHER" id="PTHR18901:SF38">
    <property type="entry name" value="PSEUDOURIDINE-5'-PHOSPHATASE"/>
    <property type="match status" value="1"/>
</dbReference>
<dbReference type="InterPro" id="IPR010976">
    <property type="entry name" value="B-phosphoglucomutase_hydrolase"/>
</dbReference>
<comment type="cofactor">
    <cofactor evidence="4">
        <name>Mg(2+)</name>
        <dbReference type="ChEBI" id="CHEBI:18420"/>
    </cofactor>
    <text evidence="4">Binds 2 magnesium ions per subunit.</text>
</comment>
<dbReference type="GO" id="GO:0000287">
    <property type="term" value="F:magnesium ion binding"/>
    <property type="evidence" value="ECO:0007669"/>
    <property type="project" value="InterPro"/>
</dbReference>
<keyword evidence="4" id="KW-0479">Metal-binding</keyword>
<accession>A0AA46I532</accession>
<dbReference type="SFLD" id="SFLDS00003">
    <property type="entry name" value="Haloacid_Dehalogenase"/>
    <property type="match status" value="1"/>
</dbReference>
<dbReference type="NCBIfam" id="TIGR01990">
    <property type="entry name" value="bPGM"/>
    <property type="match status" value="1"/>
</dbReference>
<organism evidence="6 7">
    <name type="scientific">Hypnocyclicus thermotrophus</name>
    <dbReference type="NCBI Taxonomy" id="1627895"/>
    <lineage>
        <taxon>Bacteria</taxon>
        <taxon>Fusobacteriati</taxon>
        <taxon>Fusobacteriota</taxon>
        <taxon>Fusobacteriia</taxon>
        <taxon>Fusobacteriales</taxon>
        <taxon>Fusobacteriaceae</taxon>
        <taxon>Hypnocyclicus</taxon>
    </lineage>
</organism>
<dbReference type="InterPro" id="IPR023198">
    <property type="entry name" value="PGP-like_dom2"/>
</dbReference>
<proteinExistence type="inferred from homology"/>
<comment type="caution">
    <text evidence="6">The sequence shown here is derived from an EMBL/GenBank/DDBJ whole genome shotgun (WGS) entry which is preliminary data.</text>
</comment>
<evidence type="ECO:0000256" key="1">
    <source>
        <dbReference type="ARBA" id="ARBA00006171"/>
    </source>
</evidence>
<dbReference type="CDD" id="cd02598">
    <property type="entry name" value="HAD_BPGM"/>
    <property type="match status" value="1"/>
</dbReference>
<evidence type="ECO:0000256" key="2">
    <source>
        <dbReference type="PIRSR" id="PIRSR610972-1"/>
    </source>
</evidence>
<evidence type="ECO:0000256" key="3">
    <source>
        <dbReference type="PIRSR" id="PIRSR610972-2"/>
    </source>
</evidence>
<protein>
    <submittedName>
        <fullName evidence="6">Beta-phosphoglucomutase</fullName>
    </submittedName>
</protein>
<dbReference type="RefSeq" id="WP_134113642.1">
    <property type="nucleotide sequence ID" value="NZ_SOBG01000008.1"/>
</dbReference>
<dbReference type="SFLD" id="SFLDG01135">
    <property type="entry name" value="C1.5.6:_HAD__Beta-PGM__Phospha"/>
    <property type="match status" value="1"/>
</dbReference>